<keyword evidence="2" id="KW-1015">Disulfide bond</keyword>
<protein>
    <recommendedName>
        <fullName evidence="3">Non-specific lipid-transfer protein</fullName>
    </recommendedName>
</protein>
<dbReference type="PROSITE" id="PS00597">
    <property type="entry name" value="PLANT_LTP"/>
    <property type="match status" value="1"/>
</dbReference>
<dbReference type="PANTHER" id="PTHR33076">
    <property type="entry name" value="NON-SPECIFIC LIPID-TRANSFER PROTEIN 2-RELATED"/>
    <property type="match status" value="1"/>
</dbReference>
<keyword evidence="3" id="KW-0813">Transport</keyword>
<dbReference type="CDD" id="cd01960">
    <property type="entry name" value="nsLTP1"/>
    <property type="match status" value="1"/>
</dbReference>
<evidence type="ECO:0000313" key="6">
    <source>
        <dbReference type="Proteomes" id="UP000515211"/>
    </source>
</evidence>
<dbReference type="Pfam" id="PF00234">
    <property type="entry name" value="Tryp_alpha_amyl"/>
    <property type="match status" value="1"/>
</dbReference>
<dbReference type="Proteomes" id="UP000515211">
    <property type="component" value="Chromosome 2"/>
</dbReference>
<feature type="domain" description="Bifunctional inhibitor/plant lipid transfer protein/seed storage helical" evidence="5">
    <location>
        <begin position="28"/>
        <end position="112"/>
    </location>
</feature>
<dbReference type="SUPFAM" id="SSF47699">
    <property type="entry name" value="Bifunctional inhibitor/lipid-transfer protein/seed storage 2S albumin"/>
    <property type="match status" value="1"/>
</dbReference>
<dbReference type="OrthoDB" id="1890443at2759"/>
<evidence type="ECO:0000259" key="5">
    <source>
        <dbReference type="SMART" id="SM00499"/>
    </source>
</evidence>
<keyword evidence="4" id="KW-0732">Signal</keyword>
<accession>A0A6P4CGR9</accession>
<name>A0A6P4CGR9_ARADU</name>
<dbReference type="InterPro" id="IPR016140">
    <property type="entry name" value="Bifunc_inhib/LTP/seed_store"/>
</dbReference>
<keyword evidence="3" id="KW-0446">Lipid-binding</keyword>
<dbReference type="AlphaFoldDB" id="A0A6P4CGR9"/>
<dbReference type="InterPro" id="IPR036312">
    <property type="entry name" value="Bifun_inhib/LTP/seed_sf"/>
</dbReference>
<evidence type="ECO:0000256" key="3">
    <source>
        <dbReference type="RuleBase" id="RU000628"/>
    </source>
</evidence>
<sequence length="116" mass="11761">MASLKVACVVTLVCMALVGAPMVQAITCGQVVSALTPCIGYLRMGGNPTPACCSGVRNLNQAAATTADRKTACVCLKNAAGNIGGISPTYSQSLPGKCGVNLPYKFSTSTNCNTIN</sequence>
<feature type="signal peptide" evidence="4">
    <location>
        <begin position="1"/>
        <end position="25"/>
    </location>
</feature>
<evidence type="ECO:0000256" key="2">
    <source>
        <dbReference type="ARBA" id="ARBA00023157"/>
    </source>
</evidence>
<dbReference type="KEGG" id="adu:107475435"/>
<comment type="function">
    <text evidence="3">Plant non-specific lipid-transfer proteins transfer phospholipids as well as galactolipids across membranes. May play a role in wax or cutin deposition in the cell walls of expanding epidermal cells and certain secretory tissues.</text>
</comment>
<feature type="chain" id="PRO_5028264829" description="Non-specific lipid-transfer protein" evidence="4">
    <location>
        <begin position="26"/>
        <end position="116"/>
    </location>
</feature>
<dbReference type="GeneID" id="107475435"/>
<keyword evidence="6" id="KW-1185">Reference proteome</keyword>
<dbReference type="SMART" id="SM00499">
    <property type="entry name" value="AAI"/>
    <property type="match status" value="1"/>
</dbReference>
<dbReference type="InterPro" id="IPR000528">
    <property type="entry name" value="Plant_nsLTP"/>
</dbReference>
<evidence type="ECO:0000256" key="4">
    <source>
        <dbReference type="SAM" id="SignalP"/>
    </source>
</evidence>
<evidence type="ECO:0000256" key="1">
    <source>
        <dbReference type="ARBA" id="ARBA00009748"/>
    </source>
</evidence>
<comment type="similarity">
    <text evidence="1 3">Belongs to the plant LTP family.</text>
</comment>
<dbReference type="GO" id="GO:0008289">
    <property type="term" value="F:lipid binding"/>
    <property type="evidence" value="ECO:0007669"/>
    <property type="project" value="UniProtKB-KW"/>
</dbReference>
<dbReference type="PRINTS" id="PR00382">
    <property type="entry name" value="LIPIDTRNSFER"/>
</dbReference>
<evidence type="ECO:0000313" key="7">
    <source>
        <dbReference type="RefSeq" id="XP_015950555.1"/>
    </source>
</evidence>
<gene>
    <name evidence="7" type="primary">LOC107475435</name>
</gene>
<dbReference type="Gene3D" id="1.10.110.10">
    <property type="entry name" value="Plant lipid-transfer and hydrophobic proteins"/>
    <property type="match status" value="1"/>
</dbReference>
<organism evidence="6 7">
    <name type="scientific">Arachis duranensis</name>
    <name type="common">Wild peanut</name>
    <dbReference type="NCBI Taxonomy" id="130453"/>
    <lineage>
        <taxon>Eukaryota</taxon>
        <taxon>Viridiplantae</taxon>
        <taxon>Streptophyta</taxon>
        <taxon>Embryophyta</taxon>
        <taxon>Tracheophyta</taxon>
        <taxon>Spermatophyta</taxon>
        <taxon>Magnoliopsida</taxon>
        <taxon>eudicotyledons</taxon>
        <taxon>Gunneridae</taxon>
        <taxon>Pentapetalae</taxon>
        <taxon>rosids</taxon>
        <taxon>fabids</taxon>
        <taxon>Fabales</taxon>
        <taxon>Fabaceae</taxon>
        <taxon>Papilionoideae</taxon>
        <taxon>50 kb inversion clade</taxon>
        <taxon>dalbergioids sensu lato</taxon>
        <taxon>Dalbergieae</taxon>
        <taxon>Pterocarpus clade</taxon>
        <taxon>Arachis</taxon>
    </lineage>
</organism>
<reference evidence="6" key="1">
    <citation type="journal article" date="2016" name="Nat. Genet.">
        <title>The genome sequences of Arachis duranensis and Arachis ipaensis, the diploid ancestors of cultivated peanut.</title>
        <authorList>
            <person name="Bertioli D.J."/>
            <person name="Cannon S.B."/>
            <person name="Froenicke L."/>
            <person name="Huang G."/>
            <person name="Farmer A.D."/>
            <person name="Cannon E.K."/>
            <person name="Liu X."/>
            <person name="Gao D."/>
            <person name="Clevenger J."/>
            <person name="Dash S."/>
            <person name="Ren L."/>
            <person name="Moretzsohn M.C."/>
            <person name="Shirasawa K."/>
            <person name="Huang W."/>
            <person name="Vidigal B."/>
            <person name="Abernathy B."/>
            <person name="Chu Y."/>
            <person name="Niederhuth C.E."/>
            <person name="Umale P."/>
            <person name="Araujo A.C."/>
            <person name="Kozik A."/>
            <person name="Kim K.D."/>
            <person name="Burow M.D."/>
            <person name="Varshney R.K."/>
            <person name="Wang X."/>
            <person name="Zhang X."/>
            <person name="Barkley N."/>
            <person name="Guimaraes P.M."/>
            <person name="Isobe S."/>
            <person name="Guo B."/>
            <person name="Liao B."/>
            <person name="Stalker H.T."/>
            <person name="Schmitz R.J."/>
            <person name="Scheffler B.E."/>
            <person name="Leal-Bertioli S.C."/>
            <person name="Xun X."/>
            <person name="Jackson S.A."/>
            <person name="Michelmore R."/>
            <person name="Ozias-Akins P."/>
        </authorList>
    </citation>
    <scope>NUCLEOTIDE SEQUENCE [LARGE SCALE GENOMIC DNA]</scope>
    <source>
        <strain evidence="6">cv. V14167</strain>
    </source>
</reference>
<dbReference type="GO" id="GO:0006869">
    <property type="term" value="P:lipid transport"/>
    <property type="evidence" value="ECO:0007669"/>
    <property type="project" value="InterPro"/>
</dbReference>
<dbReference type="RefSeq" id="XP_015950555.1">
    <property type="nucleotide sequence ID" value="XM_016095069.3"/>
</dbReference>
<proteinExistence type="inferred from homology"/>
<reference evidence="7" key="2">
    <citation type="submission" date="2025-08" db="UniProtKB">
        <authorList>
            <consortium name="RefSeq"/>
        </authorList>
    </citation>
    <scope>IDENTIFICATION</scope>
    <source>
        <tissue evidence="7">Whole plant</tissue>
    </source>
</reference>
<dbReference type="SMR" id="A0A6P4CGR9"/>